<protein>
    <recommendedName>
        <fullName evidence="4">Glycosyl transferase family 1 domain-containing protein</fullName>
    </recommendedName>
</protein>
<reference evidence="2" key="1">
    <citation type="journal article" date="2021" name="ISME J.">
        <title>Mercury methylation by metabolically versatile and cosmopolitan marine bacteria.</title>
        <authorList>
            <person name="Lin H."/>
            <person name="Ascher D.B."/>
            <person name="Myung Y."/>
            <person name="Lamborg C.H."/>
            <person name="Hallam S.J."/>
            <person name="Gionfriddo C.M."/>
            <person name="Holt K.E."/>
            <person name="Moreau J.W."/>
        </authorList>
    </citation>
    <scope>NUCLEOTIDE SEQUENCE</scope>
    <source>
        <strain evidence="2">SI075_bin30</strain>
    </source>
</reference>
<gene>
    <name evidence="2" type="ORF">HON47_02960</name>
</gene>
<dbReference type="Proteomes" id="UP000722459">
    <property type="component" value="Unassembled WGS sequence"/>
</dbReference>
<evidence type="ECO:0000313" key="2">
    <source>
        <dbReference type="EMBL" id="MBT4870508.1"/>
    </source>
</evidence>
<dbReference type="Gene3D" id="3.40.50.2000">
    <property type="entry name" value="Glycogen Phosphorylase B"/>
    <property type="match status" value="1"/>
</dbReference>
<sequence>MDSKPLLDQTNFKRYTKRSLKKLNYAMIHSRFGMPDGVSIVMKQIEQVMVKELEIPKDNIYYLVGKSGKKDKNIVEKKALFDATRLNTSLKKNYKIGFGGNISEKLEKAIQDAQKEIQNFIEKKKIDILIAHNTCHPVNFVLSVALSRYYRDCINQKKKTPKYLLWWHDSHLERDHFLYPAKDVERYLLQGIPGPYPEYIFFINSTQYKEADKYFDKLELVRPGFHESISRNNDVIYNTTETFIESFKDLDSDKLSDRVDKFIEDFDLKNYLKQRRTNLKDTIFCLQHTSIVKRKRIDFALEYCFELIAEINKNRKHKKSLYFLISGNDDKDGSKRKILAKYNQLCKKHKTKHVFLAFAEQYYKKTDIMFEEYPRIFAKLGGFSTYFSEIEGFGNNLLEVLASGLIPVLYTYPVFVSDIQKYGFKTVALDKFEVDNESIKEMIEVLDNNRKRKIWVNMNLELLRTHFAHEIIALKLGRGIMRRRTHQ</sequence>
<comment type="caution">
    <text evidence="2">The sequence shown here is derived from an EMBL/GenBank/DDBJ whole genome shotgun (WGS) entry which is preliminary data.</text>
</comment>
<evidence type="ECO:0008006" key="4">
    <source>
        <dbReference type="Google" id="ProtNLM"/>
    </source>
</evidence>
<dbReference type="AlphaFoldDB" id="A0A8T5GFK6"/>
<accession>A0A8T5GFK6</accession>
<evidence type="ECO:0000256" key="1">
    <source>
        <dbReference type="PROSITE-ProRule" id="PRU00117"/>
    </source>
</evidence>
<dbReference type="PROSITE" id="PS50084">
    <property type="entry name" value="KH_TYPE_1"/>
    <property type="match status" value="1"/>
</dbReference>
<dbReference type="SUPFAM" id="SSF53756">
    <property type="entry name" value="UDP-Glycosyltransferase/glycogen phosphorylase"/>
    <property type="match status" value="1"/>
</dbReference>
<proteinExistence type="predicted"/>
<dbReference type="GO" id="GO:0003723">
    <property type="term" value="F:RNA binding"/>
    <property type="evidence" value="ECO:0007669"/>
    <property type="project" value="UniProtKB-UniRule"/>
</dbReference>
<name>A0A8T5GFK6_9ARCH</name>
<organism evidence="2 3">
    <name type="scientific">Candidatus Iainarchaeum sp</name>
    <dbReference type="NCBI Taxonomy" id="3101447"/>
    <lineage>
        <taxon>Archaea</taxon>
        <taxon>Candidatus Iainarchaeota</taxon>
        <taxon>Candidatus Iainarchaeia</taxon>
        <taxon>Candidatus Iainarchaeales</taxon>
        <taxon>Candidatus Iainarchaeaceae</taxon>
        <taxon>Candidatus Iainarchaeum</taxon>
    </lineage>
</organism>
<dbReference type="EMBL" id="JABJNZ010000039">
    <property type="protein sequence ID" value="MBT4870508.1"/>
    <property type="molecule type" value="Genomic_DNA"/>
</dbReference>
<keyword evidence="1" id="KW-0694">RNA-binding</keyword>
<evidence type="ECO:0000313" key="3">
    <source>
        <dbReference type="Proteomes" id="UP000722459"/>
    </source>
</evidence>